<comment type="subunit">
    <text evidence="2">Homodimer.</text>
</comment>
<name>A0ABX0K278_9PROT</name>
<keyword evidence="7" id="KW-0067">ATP-binding</keyword>
<proteinExistence type="inferred from homology"/>
<dbReference type="Pfam" id="PF01636">
    <property type="entry name" value="APH"/>
    <property type="match status" value="1"/>
</dbReference>
<keyword evidence="6" id="KW-0418">Kinase</keyword>
<evidence type="ECO:0000259" key="8">
    <source>
        <dbReference type="Pfam" id="PF01636"/>
    </source>
</evidence>
<dbReference type="EMBL" id="WOSY01000007">
    <property type="protein sequence ID" value="NHN88765.1"/>
    <property type="molecule type" value="Genomic_DNA"/>
</dbReference>
<keyword evidence="10" id="KW-1185">Reference proteome</keyword>
<dbReference type="NCBIfam" id="TIGR01767">
    <property type="entry name" value="MTRK"/>
    <property type="match status" value="1"/>
</dbReference>
<comment type="caution">
    <text evidence="9">The sequence shown here is derived from an EMBL/GenBank/DDBJ whole genome shotgun (WGS) entry which is preliminary data.</text>
</comment>
<accession>A0ABX0K278</accession>
<feature type="domain" description="Aminoglycoside phosphotransferase" evidence="8">
    <location>
        <begin position="50"/>
        <end position="290"/>
    </location>
</feature>
<dbReference type="InterPro" id="IPR002575">
    <property type="entry name" value="Aminoglycoside_PTrfase"/>
</dbReference>
<dbReference type="InterPro" id="IPR011009">
    <property type="entry name" value="Kinase-like_dom_sf"/>
</dbReference>
<organism evidence="9 10">
    <name type="scientific">Acetobacter conturbans</name>
    <dbReference type="NCBI Taxonomy" id="1737472"/>
    <lineage>
        <taxon>Bacteria</taxon>
        <taxon>Pseudomonadati</taxon>
        <taxon>Pseudomonadota</taxon>
        <taxon>Alphaproteobacteria</taxon>
        <taxon>Acetobacterales</taxon>
        <taxon>Acetobacteraceae</taxon>
        <taxon>Acetobacter</taxon>
    </lineage>
</organism>
<evidence type="ECO:0000313" key="9">
    <source>
        <dbReference type="EMBL" id="NHN88765.1"/>
    </source>
</evidence>
<evidence type="ECO:0000256" key="2">
    <source>
        <dbReference type="ARBA" id="ARBA00011738"/>
    </source>
</evidence>
<dbReference type="SUPFAM" id="SSF56112">
    <property type="entry name" value="Protein kinase-like (PK-like)"/>
    <property type="match status" value="1"/>
</dbReference>
<dbReference type="PANTHER" id="PTHR34273">
    <property type="entry name" value="METHYLTHIORIBOSE KINASE"/>
    <property type="match status" value="1"/>
</dbReference>
<comment type="similarity">
    <text evidence="1">Belongs to the methylthioribose kinase family.</text>
</comment>
<dbReference type="Proteomes" id="UP000631653">
    <property type="component" value="Unassembled WGS sequence"/>
</dbReference>
<reference evidence="9 10" key="1">
    <citation type="journal article" date="2020" name="Int. J. Syst. Evol. Microbiol.">
        <title>Novel acetic acid bacteria from cider fermentations: Acetobacter conturbans sp. nov. and Acetobacter fallax sp. nov.</title>
        <authorList>
            <person name="Sombolestani A.S."/>
            <person name="Cleenwerck I."/>
            <person name="Cnockaert M."/>
            <person name="Borremans W."/>
            <person name="Wieme A.D."/>
            <person name="De Vuyst L."/>
            <person name="Vandamme P."/>
        </authorList>
    </citation>
    <scope>NUCLEOTIDE SEQUENCE [LARGE SCALE GENOMIC DNA]</scope>
    <source>
        <strain evidence="9 10">LMG 1627</strain>
    </source>
</reference>
<evidence type="ECO:0000256" key="4">
    <source>
        <dbReference type="ARBA" id="ARBA00022679"/>
    </source>
</evidence>
<gene>
    <name evidence="9" type="ORF">GOB81_08995</name>
</gene>
<evidence type="ECO:0000256" key="1">
    <source>
        <dbReference type="ARBA" id="ARBA00010165"/>
    </source>
</evidence>
<keyword evidence="4" id="KW-0808">Transferase</keyword>
<keyword evidence="5" id="KW-0547">Nucleotide-binding</keyword>
<evidence type="ECO:0000256" key="7">
    <source>
        <dbReference type="ARBA" id="ARBA00022840"/>
    </source>
</evidence>
<dbReference type="PANTHER" id="PTHR34273:SF2">
    <property type="entry name" value="METHYLTHIORIBOSE KINASE"/>
    <property type="match status" value="1"/>
</dbReference>
<evidence type="ECO:0000256" key="5">
    <source>
        <dbReference type="ARBA" id="ARBA00022741"/>
    </source>
</evidence>
<dbReference type="EC" id="2.7.1.100" evidence="3"/>
<evidence type="ECO:0000313" key="10">
    <source>
        <dbReference type="Proteomes" id="UP000631653"/>
    </source>
</evidence>
<evidence type="ECO:0000256" key="6">
    <source>
        <dbReference type="ARBA" id="ARBA00022777"/>
    </source>
</evidence>
<sequence length="419" mass="46204">MASRVCHPAEPFPVNASAHYRQLDPAGLANQLAALPFLRDRLGGNPPDWTIREVSDGNLNTVWLVHGPAGSLCAKQSLPHVRVDPSWKMPLDRTTFEAAWLRETEAVAPGMVPPFLHFDPHLYLLVTGCLDDYVTLTEALARGENPAPIAREIGFFIAQNTFHHSFRGTSFENMARLEGFFSGNTTLTRITVDLVLTDPYHAHPRNHFHPALTTLVERLHTDGLIHGAVCHLQERFFTTRQALLHGDLHSGSVMVRNGKSSVIDGEFSLIGPIGFDLGMFAASLVLAGFAAASEERRQELHNSLALLHDSFLKTYCHEWMNHEGAHDLSPSFLMRDKLEILSQQQKRECAAIVEDAAGFAAMEIVRRLTGYAHTPHFETLSQEASGDRQHDALCFAIDLLSDLSNAAGKLFGTGSGLHS</sequence>
<protein>
    <recommendedName>
        <fullName evidence="3">S-methyl-5-thioribose kinase</fullName>
        <ecNumber evidence="3">2.7.1.100</ecNumber>
    </recommendedName>
</protein>
<dbReference type="Gene3D" id="3.90.1200.10">
    <property type="match status" value="1"/>
</dbReference>
<dbReference type="Gene3D" id="3.30.200.20">
    <property type="entry name" value="Phosphorylase Kinase, domain 1"/>
    <property type="match status" value="1"/>
</dbReference>
<dbReference type="InterPro" id="IPR009212">
    <property type="entry name" value="Methylthioribose_kinase"/>
</dbReference>
<evidence type="ECO:0000256" key="3">
    <source>
        <dbReference type="ARBA" id="ARBA00012128"/>
    </source>
</evidence>